<dbReference type="FunFam" id="3.40.50.300:FF:000044">
    <property type="entry name" value="Dynein heavy chain 5, axonemal"/>
    <property type="match status" value="1"/>
</dbReference>
<gene>
    <name evidence="17" type="ORF">OXX778_LOCUS4817</name>
</gene>
<keyword evidence="11" id="KW-0505">Motor protein</keyword>
<evidence type="ECO:0000256" key="14">
    <source>
        <dbReference type="SAM" id="Coils"/>
    </source>
</evidence>
<keyword evidence="18" id="KW-1185">Reference proteome</keyword>
<dbReference type="Gene3D" id="6.10.140.1060">
    <property type="match status" value="1"/>
</dbReference>
<dbReference type="OrthoDB" id="286107at2759"/>
<evidence type="ECO:0000256" key="1">
    <source>
        <dbReference type="ARBA" id="ARBA00004430"/>
    </source>
</evidence>
<keyword evidence="3" id="KW-0963">Cytoplasm</keyword>
<dbReference type="Gene3D" id="1.10.8.720">
    <property type="entry name" value="Region D6 of dynein motor"/>
    <property type="match status" value="1"/>
</dbReference>
<dbReference type="FunFam" id="1.20.920.20:FF:000004">
    <property type="entry name" value="Dynein axonemal heavy chain 5"/>
    <property type="match status" value="1"/>
</dbReference>
<dbReference type="FunFam" id="3.40.50.300:FF:000049">
    <property type="entry name" value="Dynein, axonemal, heavy chain 5"/>
    <property type="match status" value="1"/>
</dbReference>
<dbReference type="InterPro" id="IPR027417">
    <property type="entry name" value="P-loop_NTPase"/>
</dbReference>
<keyword evidence="8" id="KW-0243">Dynein</keyword>
<evidence type="ECO:0000313" key="18">
    <source>
        <dbReference type="Proteomes" id="UP000663879"/>
    </source>
</evidence>
<evidence type="ECO:0000256" key="8">
    <source>
        <dbReference type="ARBA" id="ARBA00023017"/>
    </source>
</evidence>
<evidence type="ECO:0000313" key="17">
    <source>
        <dbReference type="EMBL" id="CAF0768348.1"/>
    </source>
</evidence>
<protein>
    <recommendedName>
        <fullName evidence="16">AAA+ ATPase domain-containing protein</fullName>
    </recommendedName>
</protein>
<evidence type="ECO:0000256" key="12">
    <source>
        <dbReference type="ARBA" id="ARBA00023212"/>
    </source>
</evidence>
<dbReference type="GO" id="GO:0005524">
    <property type="term" value="F:ATP binding"/>
    <property type="evidence" value="ECO:0007669"/>
    <property type="project" value="UniProtKB-KW"/>
</dbReference>
<dbReference type="InterPro" id="IPR035706">
    <property type="entry name" value="AAA_9"/>
</dbReference>
<dbReference type="FunFam" id="1.10.8.710:FF:000003">
    <property type="entry name" value="Dynein axonemal heavy chain 5"/>
    <property type="match status" value="1"/>
</dbReference>
<dbReference type="Gene3D" id="1.20.140.100">
    <property type="entry name" value="Dynein heavy chain, N-terminal domain 2"/>
    <property type="match status" value="1"/>
</dbReference>
<feature type="coiled-coil region" evidence="14">
    <location>
        <begin position="3717"/>
        <end position="3744"/>
    </location>
</feature>
<comment type="similarity">
    <text evidence="2">Belongs to the dynein heavy chain family.</text>
</comment>
<evidence type="ECO:0000256" key="2">
    <source>
        <dbReference type="ARBA" id="ARBA00008887"/>
    </source>
</evidence>
<keyword evidence="7" id="KW-0067">ATP-binding</keyword>
<dbReference type="Pfam" id="PF12781">
    <property type="entry name" value="AAA_9"/>
    <property type="match status" value="1"/>
</dbReference>
<dbReference type="Pfam" id="PF18199">
    <property type="entry name" value="Dynein_C"/>
    <property type="match status" value="1"/>
</dbReference>
<dbReference type="Proteomes" id="UP000663879">
    <property type="component" value="Unassembled WGS sequence"/>
</dbReference>
<dbReference type="FunFam" id="3.40.50.300:FF:002141">
    <property type="entry name" value="Dynein heavy chain"/>
    <property type="match status" value="1"/>
</dbReference>
<dbReference type="Pfam" id="PF17852">
    <property type="entry name" value="Dynein_AAA_lid"/>
    <property type="match status" value="1"/>
</dbReference>
<dbReference type="Gene3D" id="3.20.180.20">
    <property type="entry name" value="Dynein heavy chain, N-terminal domain 2"/>
    <property type="match status" value="1"/>
</dbReference>
<dbReference type="Gene3D" id="1.10.8.1220">
    <property type="match status" value="1"/>
</dbReference>
<dbReference type="Pfam" id="PF12780">
    <property type="entry name" value="AAA_8"/>
    <property type="match status" value="1"/>
</dbReference>
<dbReference type="InterPro" id="IPR042222">
    <property type="entry name" value="Dynein_2_N"/>
</dbReference>
<dbReference type="Gene3D" id="3.10.490.20">
    <property type="match status" value="1"/>
</dbReference>
<dbReference type="FunFam" id="3.10.490.20:FF:000010">
    <property type="entry name" value="Dynein heavy chain, putative"/>
    <property type="match status" value="1"/>
</dbReference>
<feature type="domain" description="AAA+ ATPase" evidence="16">
    <location>
        <begin position="1960"/>
        <end position="2097"/>
    </location>
</feature>
<dbReference type="FunFam" id="3.40.50.300:FF:000320">
    <property type="entry name" value="Dynein, axonemal, heavy chain 5"/>
    <property type="match status" value="1"/>
</dbReference>
<dbReference type="Gene3D" id="1.20.58.1120">
    <property type="match status" value="1"/>
</dbReference>
<evidence type="ECO:0000256" key="13">
    <source>
        <dbReference type="ARBA" id="ARBA00023273"/>
    </source>
</evidence>
<evidence type="ECO:0000256" key="3">
    <source>
        <dbReference type="ARBA" id="ARBA00022490"/>
    </source>
</evidence>
<evidence type="ECO:0000256" key="5">
    <source>
        <dbReference type="ARBA" id="ARBA00022737"/>
    </source>
</evidence>
<keyword evidence="5" id="KW-0677">Repeat</keyword>
<dbReference type="FunFam" id="1.20.920.30:FF:000004">
    <property type="entry name" value="Dynein axonemal heavy chain 5"/>
    <property type="match status" value="1"/>
</dbReference>
<dbReference type="InterPro" id="IPR026983">
    <property type="entry name" value="DHC"/>
</dbReference>
<dbReference type="GO" id="GO:0051959">
    <property type="term" value="F:dynein light intermediate chain binding"/>
    <property type="evidence" value="ECO:0007669"/>
    <property type="project" value="InterPro"/>
</dbReference>
<dbReference type="GO" id="GO:0008569">
    <property type="term" value="F:minus-end-directed microtubule motor activity"/>
    <property type="evidence" value="ECO:0007669"/>
    <property type="project" value="InterPro"/>
</dbReference>
<sequence>MSDTANKPEVNGGNPSDTNGPTEPPLITISKEKTEVTKNPVGKPKTNAGDRMQEMMRQNKALKDERKLQLDSRHEFLFSRLADSIGIEVSAVEDMVLGDEKFDQIGNFFALNGRKILMFYYQEVKDTVPVNSGLRNQAAANKKKLIISTGQDEALSGAVYYFLRPTNTKAISTANVSNEVNFGVIDASNGKLLEAVEKMLASVILPALSNLDDWGSLKTRNNPQVQYFVETLDQFVTNINGLKSNMNNQVKLVSSDHDSVLSSLNSVSDYQNMSMNGEFLSHCEELLDKWCKQIAKVLTESEQIRREADDTGPYSELAYWKQRMAKFNNLLEQVKSQRVKAVVGVLQSAKSKSIAKWKEMDAKITDAANESRDNVKYLYTLDKFFSSMTKATPTAISESIPSLMNAIRMIHSISQYYNSSERMTSLFLKITNQMINTCKKFIKEGYAKLWDIPRQDLMDRISESKKLFNEYQKNFHKTREKLKSMENERQWDFSENYIFGKFEAFCKRLDKVADVITTIESLSSLNNVKLEGLEPITVKYKNIVDNIKKKSYDVLDHRKPEFENDYNEFRNQIDFLQQQLQNFIDTWSRSVYTSEQSLEFLEKFQKLEGVKVDYNSQYSKLLQEYTRELETIKKLYEKNKLDPTVPRNLPPISGKIAWARQLYSRITNPIKQFSRKSDILKTEEGKQVVRNYNKMAHVLLEYETVHYRSWCKSIEVIMSGLYASILIRDPETQELFVNFDPQVIELMKETIYLKKMNLEIPEAAMNLILLESKIDNHVTGVRNILERYKHLTEKVPKDLAPLMRPSKENVELALKPGLTSVTWVSTNIEDYLKNVNDELEAFEILNIQVKDILECRVESVLQEMSVTLLCETPQDPCSIDEFAKLAEETAQKASQQLAKHILLCETAVNEILDTIKKNLKDSERSLLKTSTDDEHVHEYYECSTKNDNKNRAQRCQECIPCSFFNFLTQYTQRNNDALIQSTKFSLDSIKKRLQQTNKYLGGEVIKEKVKNPLFKADVILAIPNISVKPTLEDMQSQINKSVQSMLKLSQDLPEWKHSQALKDLQIKEIEKQAVEEGEDPKAAVSAKMPKPLYKIIAEHKDVNKLVITLNSVMASFKEEVADIMKNFTGFSELWEKEPEVSVKEFMATQPLMVDLEAKFRHYKKMQAEIEEYPSTYQVGSIIYVTDNLKRSLLQEISNWKLAYGKAMNEKAASDMKHLLELIDEVQKRLSRPCKDLDDIRAHMAALNQIKEKEIEIDRTIAPIEETYVMLNKYEITFNDGNAEKVDSLSYSWKTLNEKAREVQDNLIQVQPAFKSDLLSKVIQFKKDVEVFSLDYNSKGPMVEGIPPREASDRMTIYLGRFEELWRKFETYSGGEDLFGMEVTQYADLQRIKKELNLLQKLYGLYNQVIDTINSYYDIPWVDVNIEKINSDLVDFQNRCRKLPKGLKEYQAFNDLKKTIDDFNETCPLLEMMANKSMKERHWGRIATLTNHKFDIDSDNFLLRDIMSAPLLKYKEEIEDICISAIKEKDIEAKLKQVISDWGNQNFQFSQFKARGELLLKGDVTGEIITLMEDSLMILGSLMSNRYNAPFKKQIQEWVQKLTTTTEIIENWMIVQNLWIYLEAVFVGGDIAKQLPQEAKRFSNIDKSWQKIMQKAHETTNVVTCCVGDETLSQLLPHLLEQLEVCQKSLTGYLEKKRLVFPRFFFVSDPALLEILGQASDSHTIQHHLLSIFDNTKSVKFDEKVYDKILECISQEGEMIPLVEPVMAQGNVESWLGELLRGSKSSLHKIIRDASIAIQDTSFNLMDFENSFPAQVGLLGIQMIWTKESEEALNNAKSDKKVMQITNQRFLDILNSLIAITTTNLTKIERIKYETLITIHVHQKDIFDELCEKRIRSIQDFEWLKQCRFYFVEDTDTCKISITDVDFSYQNEFLGCTDRLVITPLTDRCYITLSQAMHMSLGGAPAGPAGTGKTETTKDMGRCLGKYVVVFNCSDQMDYRGLGRIYKGLAQSGSWGCFDEFNRIELPVLSVAAQQIDIVLRCKKERKKQFIFTDGDLVEMDPEFGIFLTMNPGYAGRQELPENLKINFRTVAMMVPDRQIIMRVKLASCGFIQNVRLAKKFFTLYKLCEEQLTKQVHYDFGLRNILSVLRTLGQFKRENPQDSEEIIVMRILRDMNLSKLIDEDEPLFMSLINDLFPGITLDKKGYPEIEAAIRHQTDSAQLIYWPAWVLKLIQLYETQRVRHGMMTLGPSGAGKTKCINTLMKAMTDCGEPHREMRMNPKAITAPQMFGRLDVATNDWTDGIFSTLWRKTLKVKKGEHIWLVLDGPVDAIWIENLNSVLDDNKTLTLANGDRIPMSPSCKIIFEVHNIDNASPATVSRNGMVFMSSSVMNWEPIVKGWLLKRSPIEQEVLTGLYERSFPGAYTYVMNNLDPKMSLLECMYVRQSLDILEGLINPEKLPSAAHLGRLYVFALMWSLGALLELYDRKKLETFLFEQKVLDLPKVKGEETIFEYVTSDTGDWEHWNNRVTDYIYPKDSVPEYSSILVPNVDNVRTDFLIEIISKQEKAVLLIGEQGTAKTVIIKGFCSKFDPEAHLFKSFNFSSASTPLMFQRTIESYVDKRVGSTYGPPGGKKMTVFIDDINMPVINEWGDQITNEITRQMMEVKGFYNLEKPGDFTTIVDIQLMAAMIQPGGGRNDIPQRLKRQFNIFNCTLPANASIDKIFSTIGLGYFCSERGFSQDVVDVIAKLVPATRKLWQRTKIKMLPTPAKFHYIFNLRDLSRIWQGMLTVTSTVAAKSTAIVMSLWKHECYRVIADRFINQEDKDWFEKSLKQTAEEECGSGLATQMHQEPYFVDFLRDAPEATGEEGDDADLEAPKEYEPIPSYENLAEKLTTFQNQYNEVVRGGKMDLVFFKDAMTHLVKISRIIRTPRGNALLVGVGGSGKQSITRLASFIAGYEIFQITLTRSYNAQNLMDDLKLLYRTAGVKGKGITFLFTDNEIKDEGFLEYMNNVLASGEVSNLFARDEIDEINNDLISVMKKEYPRRPPTNENLYDYFLTRVRNNLHVCLCFSPVGGKFRSRSLKFPGLISGCTMDWFQRWPKDALIAVSKHFIMNFDIACTPTAKNELVVAMGEFQDQVAEACTDYFNRFRRQTHVTPKSYLSFLAGYKKIYAEKKNEIGILAERMNTGLDKLIDATQSVNELSKVLVIKEKELAIANAKAEEVLKSVTVQQQAAEKVKLQVQKVKDKAQLIVDQIAGNKAIAEGKLEAARPALEEAAAALDTIKPAHISTVRKLANPPHLITRIMDCVLLLFQKRLDQPSVDPNRPCLKPSWSESLKLMSSSGFLPGLLNFPKDSINEETVELMQPYFETSMEDYNLETAKKVCGDVAGLCSWTIAMATFFTINKEVLPLKANLIVQEAKLTAANKDLAAAQAQLDEKEAELQLVQKEYDKAMAEKQALLDDAEACRRKMQNASTLIDGLSGEKIRWTEASKMFESQINRLIGDVLLATGFLSYSGPFNQEFRNLLMKNWRTECSKRKIPYSDDLNIIAMLVDNATIGEWNLQGLPNDELSIQNGLIVTSASRFPLLIDPQGQGKAWVKNKEAKNELQVTSLNHKYFRQHLEDCLSLGRPMLIEDIGEELDPALDNVLEKNFIKSGSTLKVKVGDKECDVLTGFKLYITTKLGNPAYTPEISAKTTIIDFTVTMKGLEDQLLGIVIIKEKNELEAERVRLLEEVTANKRKMKELEDNLLYRLTSVQGSLVEDESLIQVLQITKVTAKEVTEKLNVAAETEIKINSAREEFRPVASRGSILYFLIVEMSMVNIMYQTSLKQFLGIFDLSMNKAPKNPITSKRIQSIIETLTLEVWKYTGRGLYEKDKMLYTLLTALKIDLQKGNIKPSEFQVLIKGGAALDLNSVEPKAKKWITDMTWLNLVELSKLAHFSQILRQISNNDKPWKTWFDSDAPEEEQFPEGYSNVLDTFKKLLLIRSFTPDRTLPMAKKYIAESLGQTYAEGIILNLESMWQESEKKAPLICFLSMGSDPTDNIINLAKKNNLPCGAISMGQGQEVHARRLLQQRMSEGGWILLQNCHLGLGFMEELLDTILSTEQIDDSFRCWLTTEPHPKFSINLLQSSIKFTNEPPQGVKAGLKRTYATLTQDILDISNLPYWKPMLYCVGFLHTTVQERRKFGPLGWNIPYEFNQSDFSATVQFIQNHLDELDPRRGISWQTVRYMIGEVQYGGRVTDDYDKRLLNTYAKQWFGDNMFNDKFEFAKGYKIPKCKLLGEFRNAIDTLPLNDSPEAFGLHSNADITYQTNTADEILSTIVSIQPKDSGGGGGETRESVVYKLCDDMLDKLPEDYIPHEVRAALSKMDPMQPMNIFLKQEVDRMQKVLSTVRTTLKDLKLAIDGTIIMNENLRDALDNMFDARVPAFWKKISWESATLGFWFTDLLDRNTQFSTWLFQGKPNVFWMTGFFNPQGFLTAMKQKITRDKKWSLDAVFLHNEVTSKMKEDVTLPPSEGVYIHGLYLDGANWDRRLSKLTESAPKVLFTSLPVVWVYAINEPKDLKSYYVCPVYKKPKRTDLTYIFPLLLNSGKVEPEHWILRGVALLCDIK</sequence>
<dbReference type="InterPro" id="IPR041228">
    <property type="entry name" value="Dynein_C"/>
</dbReference>
<dbReference type="GO" id="GO:0005858">
    <property type="term" value="C:axonemal dynein complex"/>
    <property type="evidence" value="ECO:0007669"/>
    <property type="project" value="TreeGrafter"/>
</dbReference>
<evidence type="ECO:0000256" key="11">
    <source>
        <dbReference type="ARBA" id="ARBA00023175"/>
    </source>
</evidence>
<dbReference type="EMBL" id="CAJNOC010000494">
    <property type="protein sequence ID" value="CAF0768348.1"/>
    <property type="molecule type" value="Genomic_DNA"/>
</dbReference>
<dbReference type="Gene3D" id="1.10.8.710">
    <property type="match status" value="1"/>
</dbReference>
<dbReference type="SMART" id="SM00382">
    <property type="entry name" value="AAA"/>
    <property type="match status" value="2"/>
</dbReference>
<keyword evidence="4" id="KW-0493">Microtubule</keyword>
<dbReference type="Pfam" id="PF12775">
    <property type="entry name" value="AAA_7"/>
    <property type="match status" value="1"/>
</dbReference>
<dbReference type="GO" id="GO:0007018">
    <property type="term" value="P:microtubule-based movement"/>
    <property type="evidence" value="ECO:0007669"/>
    <property type="project" value="InterPro"/>
</dbReference>
<name>A0A813QJF2_9BILA</name>
<evidence type="ECO:0000259" key="16">
    <source>
        <dbReference type="SMART" id="SM00382"/>
    </source>
</evidence>
<dbReference type="FunFam" id="1.10.8.1220:FF:000001">
    <property type="entry name" value="Dynein axonemal heavy chain 5"/>
    <property type="match status" value="1"/>
</dbReference>
<dbReference type="InterPro" id="IPR041658">
    <property type="entry name" value="AAA_lid_11"/>
</dbReference>
<dbReference type="InterPro" id="IPR004273">
    <property type="entry name" value="Dynein_heavy_D6_P-loop"/>
</dbReference>
<evidence type="ECO:0000256" key="4">
    <source>
        <dbReference type="ARBA" id="ARBA00022701"/>
    </source>
</evidence>
<dbReference type="InterPro" id="IPR003593">
    <property type="entry name" value="AAA+_ATPase"/>
</dbReference>
<feature type="domain" description="AAA+ ATPase" evidence="16">
    <location>
        <begin position="2562"/>
        <end position="2710"/>
    </location>
</feature>
<dbReference type="InterPro" id="IPR042228">
    <property type="entry name" value="Dynein_linker_3"/>
</dbReference>
<dbReference type="InterPro" id="IPR024317">
    <property type="entry name" value="Dynein_heavy_chain_D4_dom"/>
</dbReference>
<dbReference type="FunFam" id="3.40.50.300:FF:001221">
    <property type="entry name" value="Axonemal dynein heavy chain 8"/>
    <property type="match status" value="1"/>
</dbReference>
<feature type="coiled-coil region" evidence="14">
    <location>
        <begin position="615"/>
        <end position="642"/>
    </location>
</feature>
<dbReference type="FunFam" id="3.20.180.20:FF:000001">
    <property type="entry name" value="Dynein axonemal heavy chain 5"/>
    <property type="match status" value="1"/>
</dbReference>
<dbReference type="Gene3D" id="1.10.287.2620">
    <property type="match status" value="1"/>
</dbReference>
<keyword evidence="9 14" id="KW-0175">Coiled coil</keyword>
<dbReference type="Pfam" id="PF08393">
    <property type="entry name" value="DHC_N2"/>
    <property type="match status" value="1"/>
</dbReference>
<dbReference type="Gene3D" id="1.20.1270.280">
    <property type="match status" value="1"/>
</dbReference>
<proteinExistence type="inferred from homology"/>
<keyword evidence="13" id="KW-0966">Cell projection</keyword>
<reference evidence="17" key="1">
    <citation type="submission" date="2021-02" db="EMBL/GenBank/DDBJ databases">
        <authorList>
            <person name="Nowell W R."/>
        </authorList>
    </citation>
    <scope>NUCLEOTIDE SEQUENCE</scope>
    <source>
        <strain evidence="17">Ploen Becks lab</strain>
    </source>
</reference>
<dbReference type="SUPFAM" id="SSF52540">
    <property type="entry name" value="P-loop containing nucleoside triphosphate hydrolases"/>
    <property type="match status" value="4"/>
</dbReference>
<dbReference type="Pfam" id="PF12774">
    <property type="entry name" value="AAA_6"/>
    <property type="match status" value="1"/>
</dbReference>
<dbReference type="Gene3D" id="1.20.920.20">
    <property type="match status" value="1"/>
</dbReference>
<comment type="subcellular location">
    <subcellularLocation>
        <location evidence="1">Cytoplasm</location>
        <location evidence="1">Cytoskeleton</location>
        <location evidence="1">Cilium axoneme</location>
    </subcellularLocation>
</comment>
<dbReference type="FunFam" id="1.20.1270.280:FF:000002">
    <property type="entry name" value="Dynein heavy chain 5, axonemal"/>
    <property type="match status" value="1"/>
</dbReference>
<dbReference type="Pfam" id="PF12777">
    <property type="entry name" value="MT"/>
    <property type="match status" value="1"/>
</dbReference>
<evidence type="ECO:0000256" key="7">
    <source>
        <dbReference type="ARBA" id="ARBA00022840"/>
    </source>
</evidence>
<dbReference type="PANTHER" id="PTHR46532:SF13">
    <property type="entry name" value="CYTOPLASMIC DYNEIN 1 HEAVY CHAIN 1"/>
    <property type="match status" value="1"/>
</dbReference>
<evidence type="ECO:0000256" key="10">
    <source>
        <dbReference type="ARBA" id="ARBA00023069"/>
    </source>
</evidence>
<dbReference type="Pfam" id="PF17857">
    <property type="entry name" value="AAA_lid_1"/>
    <property type="match status" value="1"/>
</dbReference>
<dbReference type="InterPro" id="IPR035699">
    <property type="entry name" value="AAA_6"/>
</dbReference>
<comment type="caution">
    <text evidence="17">The sequence shown here is derived from an EMBL/GenBank/DDBJ whole genome shotgun (WGS) entry which is preliminary data.</text>
</comment>
<keyword evidence="6" id="KW-0547">Nucleotide-binding</keyword>
<accession>A0A813QJF2</accession>
<dbReference type="Pfam" id="PF03028">
    <property type="entry name" value="Dynein_heavy"/>
    <property type="match status" value="1"/>
</dbReference>
<dbReference type="GO" id="GO:0005874">
    <property type="term" value="C:microtubule"/>
    <property type="evidence" value="ECO:0007669"/>
    <property type="project" value="UniProtKB-KW"/>
</dbReference>
<dbReference type="InterPro" id="IPR041466">
    <property type="entry name" value="Dynein_AAA5_ext"/>
</dbReference>
<feature type="coiled-coil region" evidence="14">
    <location>
        <begin position="3411"/>
        <end position="3466"/>
    </location>
</feature>
<dbReference type="InterPro" id="IPR024743">
    <property type="entry name" value="Dynein_HC_stalk"/>
</dbReference>
<evidence type="ECO:0000256" key="6">
    <source>
        <dbReference type="ARBA" id="ARBA00022741"/>
    </source>
</evidence>
<evidence type="ECO:0000256" key="9">
    <source>
        <dbReference type="ARBA" id="ARBA00023054"/>
    </source>
</evidence>
<dbReference type="GO" id="GO:0097729">
    <property type="term" value="C:9+2 motile cilium"/>
    <property type="evidence" value="ECO:0007669"/>
    <property type="project" value="UniProtKB-ARBA"/>
</dbReference>
<dbReference type="FunFam" id="1.20.58.1120:FF:000004">
    <property type="entry name" value="Dynein axonemal heavy chain 5"/>
    <property type="match status" value="1"/>
</dbReference>
<dbReference type="InterPro" id="IPR041589">
    <property type="entry name" value="DNAH3_AAA_lid_1"/>
</dbReference>
<dbReference type="GO" id="GO:0045505">
    <property type="term" value="F:dynein intermediate chain binding"/>
    <property type="evidence" value="ECO:0007669"/>
    <property type="project" value="InterPro"/>
</dbReference>
<dbReference type="InterPro" id="IPR043157">
    <property type="entry name" value="Dynein_AAA1S"/>
</dbReference>
<dbReference type="Gene3D" id="1.10.472.130">
    <property type="match status" value="1"/>
</dbReference>
<dbReference type="FunFam" id="1.20.140.100:FF:000003">
    <property type="entry name" value="Dynein, axonemal, heavy chain 5"/>
    <property type="match status" value="1"/>
</dbReference>
<dbReference type="InterPro" id="IPR042219">
    <property type="entry name" value="AAA_lid_11_sf"/>
</dbReference>
<dbReference type="InterPro" id="IPR013594">
    <property type="entry name" value="Dynein_heavy_tail"/>
</dbReference>
<keyword evidence="10" id="KW-0969">Cilium</keyword>
<dbReference type="Gene3D" id="1.20.920.30">
    <property type="match status" value="1"/>
</dbReference>
<dbReference type="PANTHER" id="PTHR46532">
    <property type="entry name" value="MALE FERTILITY FACTOR KL5"/>
    <property type="match status" value="1"/>
</dbReference>
<dbReference type="Pfam" id="PF18198">
    <property type="entry name" value="AAA_lid_11"/>
    <property type="match status" value="1"/>
</dbReference>
<feature type="coiled-coil region" evidence="14">
    <location>
        <begin position="454"/>
        <end position="488"/>
    </location>
</feature>
<organism evidence="17 18">
    <name type="scientific">Brachionus calyciflorus</name>
    <dbReference type="NCBI Taxonomy" id="104777"/>
    <lineage>
        <taxon>Eukaryota</taxon>
        <taxon>Metazoa</taxon>
        <taxon>Spiralia</taxon>
        <taxon>Gnathifera</taxon>
        <taxon>Rotifera</taxon>
        <taxon>Eurotatoria</taxon>
        <taxon>Monogononta</taxon>
        <taxon>Pseudotrocha</taxon>
        <taxon>Ploima</taxon>
        <taxon>Brachionidae</taxon>
        <taxon>Brachionus</taxon>
    </lineage>
</organism>
<dbReference type="FunFam" id="1.10.8.720:FF:000004">
    <property type="entry name" value="Dynein heavy chain 5, axonemal"/>
    <property type="match status" value="1"/>
</dbReference>
<dbReference type="FunFam" id="1.10.287.2620:FF:000003">
    <property type="entry name" value="Dynein, axonemal, heavy chain 5"/>
    <property type="match status" value="1"/>
</dbReference>
<dbReference type="Pfam" id="PF08385">
    <property type="entry name" value="DHC_N1"/>
    <property type="match status" value="1"/>
</dbReference>
<dbReference type="FunFam" id="3.40.50.300:FF:000543">
    <property type="entry name" value="Dynein axonemal heavy chain 5"/>
    <property type="match status" value="1"/>
</dbReference>
<dbReference type="Pfam" id="PF25007">
    <property type="entry name" value="DYH2-5-8_CC"/>
    <property type="match status" value="1"/>
</dbReference>
<feature type="region of interest" description="Disordered" evidence="15">
    <location>
        <begin position="1"/>
        <end position="48"/>
    </location>
</feature>
<evidence type="ECO:0000256" key="15">
    <source>
        <dbReference type="SAM" id="MobiDB-lite"/>
    </source>
</evidence>
<dbReference type="InterPro" id="IPR013602">
    <property type="entry name" value="Dynein_heavy_linker"/>
</dbReference>
<feature type="coiled-coil region" evidence="14">
    <location>
        <begin position="559"/>
        <end position="586"/>
    </location>
</feature>
<keyword evidence="12" id="KW-0206">Cytoskeleton</keyword>
<dbReference type="InterPro" id="IPR056759">
    <property type="entry name" value="DYH2-5-8_CC"/>
</dbReference>
<dbReference type="Gene3D" id="3.40.50.300">
    <property type="entry name" value="P-loop containing nucleotide triphosphate hydrolases"/>
    <property type="match status" value="5"/>
</dbReference>
<dbReference type="InterPro" id="IPR043160">
    <property type="entry name" value="Dynein_C_barrel"/>
</dbReference>